<dbReference type="InterPro" id="IPR041070">
    <property type="entry name" value="JHD"/>
</dbReference>
<evidence type="ECO:0000256" key="16">
    <source>
        <dbReference type="ARBA" id="ARBA00023242"/>
    </source>
</evidence>
<keyword evidence="7" id="KW-0479">Metal-binding</keyword>
<dbReference type="PROSITE" id="PS51184">
    <property type="entry name" value="JMJC"/>
    <property type="match status" value="1"/>
</dbReference>
<keyword evidence="9" id="KW-0862">Zinc</keyword>
<dbReference type="InterPro" id="IPR019786">
    <property type="entry name" value="Zinc_finger_PHD-type_CS"/>
</dbReference>
<dbReference type="SMART" id="SM00558">
    <property type="entry name" value="JmjC"/>
    <property type="match status" value="1"/>
</dbReference>
<dbReference type="Gene3D" id="3.30.40.10">
    <property type="entry name" value="Zinc/RING finger domain, C3HC4 (zinc finger)"/>
    <property type="match status" value="1"/>
</dbReference>
<comment type="cofactor">
    <cofactor evidence="1">
        <name>Fe(2+)</name>
        <dbReference type="ChEBI" id="CHEBI:29033"/>
    </cofactor>
</comment>
<evidence type="ECO:0000256" key="9">
    <source>
        <dbReference type="ARBA" id="ARBA00022833"/>
    </source>
</evidence>
<dbReference type="STRING" id="1344418.A0A1D2VAZ9"/>
<dbReference type="InterPro" id="IPR019787">
    <property type="entry name" value="Znf_PHD-finger"/>
</dbReference>
<dbReference type="InterPro" id="IPR041667">
    <property type="entry name" value="Cupin_8"/>
</dbReference>
<comment type="subcellular location">
    <subcellularLocation>
        <location evidence="3">Nucleus</location>
    </subcellularLocation>
</comment>
<evidence type="ECO:0000256" key="7">
    <source>
        <dbReference type="ARBA" id="ARBA00022723"/>
    </source>
</evidence>
<keyword evidence="8 19" id="KW-0863">Zinc-finger</keyword>
<dbReference type="SMART" id="SM00249">
    <property type="entry name" value="PHD"/>
    <property type="match status" value="1"/>
</dbReference>
<evidence type="ECO:0000256" key="2">
    <source>
        <dbReference type="ARBA" id="ARBA00003909"/>
    </source>
</evidence>
<keyword evidence="15" id="KW-0804">Transcription</keyword>
<reference evidence="24" key="1">
    <citation type="submission" date="2016-05" db="EMBL/GenBank/DDBJ databases">
        <title>Comparative genomics of biotechnologically important yeasts.</title>
        <authorList>
            <consortium name="DOE Joint Genome Institute"/>
            <person name="Riley R."/>
            <person name="Haridas S."/>
            <person name="Wolfe K.H."/>
            <person name="Lopes M.R."/>
            <person name="Hittinger C.T."/>
            <person name="Goker M."/>
            <person name="Salamov A."/>
            <person name="Wisecaver J."/>
            <person name="Long T.M."/>
            <person name="Aerts A.L."/>
            <person name="Barry K."/>
            <person name="Choi C."/>
            <person name="Clum A."/>
            <person name="Coughlan A.Y."/>
            <person name="Deshpande S."/>
            <person name="Douglass A.P."/>
            <person name="Hanson S.J."/>
            <person name="Klenk H.-P."/>
            <person name="Labutti K."/>
            <person name="Lapidus A."/>
            <person name="Lindquist E."/>
            <person name="Lipzen A."/>
            <person name="Meier-Kolthoff J.P."/>
            <person name="Ohm R.A."/>
            <person name="Otillar R.P."/>
            <person name="Pangilinan J."/>
            <person name="Peng Y."/>
            <person name="Rokas A."/>
            <person name="Rosa C.A."/>
            <person name="Scheuner C."/>
            <person name="Sibirny A.A."/>
            <person name="Slot J.C."/>
            <person name="Stielow J.B."/>
            <person name="Sun H."/>
            <person name="Kurtzman C.P."/>
            <person name="Blackwell M."/>
            <person name="Grigoriev I.V."/>
            <person name="Jeffries T.W."/>
        </authorList>
    </citation>
    <scope>NUCLEOTIDE SEQUENCE [LARGE SCALE GENOMIC DNA]</scope>
    <source>
        <strain evidence="24">DSM 1968</strain>
    </source>
</reference>
<dbReference type="SUPFAM" id="SSF57903">
    <property type="entry name" value="FYVE/PHD zinc finger"/>
    <property type="match status" value="1"/>
</dbReference>
<dbReference type="PROSITE" id="PS50016">
    <property type="entry name" value="ZF_PHD_2"/>
    <property type="match status" value="1"/>
</dbReference>
<dbReference type="Pfam" id="PF00628">
    <property type="entry name" value="PHD"/>
    <property type="match status" value="1"/>
</dbReference>
<evidence type="ECO:0000256" key="13">
    <source>
        <dbReference type="ARBA" id="ARBA00023004"/>
    </source>
</evidence>
<dbReference type="Pfam" id="PF17811">
    <property type="entry name" value="JHD"/>
    <property type="match status" value="1"/>
</dbReference>
<keyword evidence="14" id="KW-0805">Transcription regulation</keyword>
<dbReference type="AlphaFoldDB" id="A0A1D2VAZ9"/>
<evidence type="ECO:0000259" key="22">
    <source>
        <dbReference type="PROSITE" id="PS51184"/>
    </source>
</evidence>
<evidence type="ECO:0000256" key="12">
    <source>
        <dbReference type="ARBA" id="ARBA00023002"/>
    </source>
</evidence>
<evidence type="ECO:0000256" key="15">
    <source>
        <dbReference type="ARBA" id="ARBA00023163"/>
    </source>
</evidence>
<dbReference type="Gene3D" id="2.60.120.650">
    <property type="entry name" value="Cupin"/>
    <property type="match status" value="1"/>
</dbReference>
<evidence type="ECO:0000256" key="14">
    <source>
        <dbReference type="ARBA" id="ARBA00023015"/>
    </source>
</evidence>
<dbReference type="SUPFAM" id="SSF51197">
    <property type="entry name" value="Clavaminate synthase-like"/>
    <property type="match status" value="1"/>
</dbReference>
<keyword evidence="10" id="KW-0156">Chromatin regulator</keyword>
<dbReference type="Pfam" id="PF13621">
    <property type="entry name" value="Cupin_8"/>
    <property type="match status" value="1"/>
</dbReference>
<feature type="region of interest" description="Disordered" evidence="20">
    <location>
        <begin position="1"/>
        <end position="29"/>
    </location>
</feature>
<dbReference type="EC" id="1.14.11.27" evidence="5"/>
<accession>A0A1D2VAZ9</accession>
<dbReference type="RefSeq" id="XP_020045077.1">
    <property type="nucleotide sequence ID" value="XM_020194723.1"/>
</dbReference>
<evidence type="ECO:0000256" key="18">
    <source>
        <dbReference type="ARBA" id="ARBA00047915"/>
    </source>
</evidence>
<dbReference type="InterPro" id="IPR011011">
    <property type="entry name" value="Znf_FYVE_PHD"/>
</dbReference>
<sequence length="523" mass="61694">MSIKKHNIDPDNEKNDDDDDKGKNQNDDAEKCSLCTDESETKDKTNWLQCNACKEWYHTDCLSLSTSDVEKMLSYHCFKCVPKSGPTLYKRLSSRKKLKIDYVAFNQGEQSFVNQLHPHISKLLDFNATEDHPQINHRPYYTIDGEELTYEFSMKTALDKPVVVLQKDKTRIQNLSIPDNLSIDDICNYMGEDHPVEVMDCLTQESLKNWNLGLWKDYYQKFDENTDKIRNVISLEISHNLKLNEIIKRPEFVTDLDIIDKTWPTNNNLDDLDNSKNDSNELTDLSEFNVKRPKVSKYCLMSLKNSYTDFHIDFGGTSVFYNIVKGKKIFLMFPPTDENYRLYKEWSLKDDQNNIFFPDYIEEKKRIYHNHNHNHNHNLNYSNPGSGFKVILNEGDFMIIPSGWIHAVYTPEKSFIIGGNFLTLFNLDQEIKVEEIENLTKVPKKFQFPNFKMTLWLISYYYLDNINKILKLDEREKKMLFTLYDYLKNELQFIKNKSIPNRIKKISKENIPRKQSVRKTDPT</sequence>
<name>A0A1D2VAZ9_9ASCO</name>
<evidence type="ECO:0000313" key="23">
    <source>
        <dbReference type="EMBL" id="ODV58770.1"/>
    </source>
</evidence>
<evidence type="ECO:0000256" key="4">
    <source>
        <dbReference type="ARBA" id="ARBA00008037"/>
    </source>
</evidence>
<comment type="function">
    <text evidence="2">Histone demethylase that specifically demethylates 'Lys-36' of histone H3, thereby playing a central role in histone code.</text>
</comment>
<evidence type="ECO:0000259" key="21">
    <source>
        <dbReference type="PROSITE" id="PS50016"/>
    </source>
</evidence>
<dbReference type="FunCoup" id="A0A1D2VAZ9">
    <property type="interactions" value="11"/>
</dbReference>
<comment type="similarity">
    <text evidence="4">Belongs to the JHDM1 histone demethylase family.</text>
</comment>
<dbReference type="GO" id="GO:0005634">
    <property type="term" value="C:nucleus"/>
    <property type="evidence" value="ECO:0007669"/>
    <property type="project" value="UniProtKB-SubCell"/>
</dbReference>
<dbReference type="GO" id="GO:0008270">
    <property type="term" value="F:zinc ion binding"/>
    <property type="evidence" value="ECO:0007669"/>
    <property type="project" value="UniProtKB-KW"/>
</dbReference>
<dbReference type="InterPro" id="IPR050690">
    <property type="entry name" value="JHDM1_Histone_Demethylase"/>
</dbReference>
<dbReference type="Proteomes" id="UP000095038">
    <property type="component" value="Unassembled WGS sequence"/>
</dbReference>
<dbReference type="EMBL" id="KV454489">
    <property type="protein sequence ID" value="ODV58770.1"/>
    <property type="molecule type" value="Genomic_DNA"/>
</dbReference>
<feature type="compositionally biased region" description="Basic and acidic residues" evidence="20">
    <location>
        <begin position="1"/>
        <end position="13"/>
    </location>
</feature>
<comment type="catalytic activity">
    <reaction evidence="18">
        <text>N(6),N(6)-dimethyl-L-lysyl(36)-[histone H3] + 2 2-oxoglutarate + 2 O2 = L-lysyl(36)-[histone H3] + 2 formaldehyde + 2 succinate + 2 CO2</text>
        <dbReference type="Rhea" id="RHEA:42032"/>
        <dbReference type="Rhea" id="RHEA-COMP:9785"/>
        <dbReference type="Rhea" id="RHEA-COMP:9787"/>
        <dbReference type="ChEBI" id="CHEBI:15379"/>
        <dbReference type="ChEBI" id="CHEBI:16526"/>
        <dbReference type="ChEBI" id="CHEBI:16810"/>
        <dbReference type="ChEBI" id="CHEBI:16842"/>
        <dbReference type="ChEBI" id="CHEBI:29969"/>
        <dbReference type="ChEBI" id="CHEBI:30031"/>
        <dbReference type="ChEBI" id="CHEBI:61976"/>
        <dbReference type="EC" id="1.14.11.27"/>
    </reaction>
</comment>
<dbReference type="PANTHER" id="PTHR23123">
    <property type="entry name" value="PHD/F-BOX CONTAINING PROTEIN"/>
    <property type="match status" value="1"/>
</dbReference>
<keyword evidence="12" id="KW-0560">Oxidoreductase</keyword>
<keyword evidence="16" id="KW-0539">Nucleus</keyword>
<dbReference type="InterPro" id="IPR003347">
    <property type="entry name" value="JmjC_dom"/>
</dbReference>
<evidence type="ECO:0000256" key="5">
    <source>
        <dbReference type="ARBA" id="ARBA00013246"/>
    </source>
</evidence>
<evidence type="ECO:0000256" key="6">
    <source>
        <dbReference type="ARBA" id="ARBA00015153"/>
    </source>
</evidence>
<keyword evidence="24" id="KW-1185">Reference proteome</keyword>
<organism evidence="23 24">
    <name type="scientific">Ascoidea rubescens DSM 1968</name>
    <dbReference type="NCBI Taxonomy" id="1344418"/>
    <lineage>
        <taxon>Eukaryota</taxon>
        <taxon>Fungi</taxon>
        <taxon>Dikarya</taxon>
        <taxon>Ascomycota</taxon>
        <taxon>Saccharomycotina</taxon>
        <taxon>Saccharomycetes</taxon>
        <taxon>Ascoideaceae</taxon>
        <taxon>Ascoidea</taxon>
    </lineage>
</organism>
<dbReference type="GO" id="GO:0140680">
    <property type="term" value="F:histone H3K36me/H3K36me2 demethylase activity"/>
    <property type="evidence" value="ECO:0007669"/>
    <property type="project" value="UniProtKB-EC"/>
</dbReference>
<dbReference type="InterPro" id="IPR013083">
    <property type="entry name" value="Znf_RING/FYVE/PHD"/>
</dbReference>
<dbReference type="GeneID" id="30968359"/>
<evidence type="ECO:0000256" key="1">
    <source>
        <dbReference type="ARBA" id="ARBA00001954"/>
    </source>
</evidence>
<evidence type="ECO:0000256" key="20">
    <source>
        <dbReference type="SAM" id="MobiDB-lite"/>
    </source>
</evidence>
<feature type="compositionally biased region" description="Basic and acidic residues" evidence="20">
    <location>
        <begin position="20"/>
        <end position="29"/>
    </location>
</feature>
<evidence type="ECO:0000256" key="8">
    <source>
        <dbReference type="ARBA" id="ARBA00022771"/>
    </source>
</evidence>
<keyword evidence="11" id="KW-0223">Dioxygenase</keyword>
<feature type="domain" description="PHD-type" evidence="21">
    <location>
        <begin position="29"/>
        <end position="83"/>
    </location>
</feature>
<keyword evidence="13" id="KW-0408">Iron</keyword>
<evidence type="ECO:0000256" key="3">
    <source>
        <dbReference type="ARBA" id="ARBA00004123"/>
    </source>
</evidence>
<gene>
    <name evidence="23" type="ORF">ASCRUDRAFT_82439</name>
</gene>
<evidence type="ECO:0000256" key="10">
    <source>
        <dbReference type="ARBA" id="ARBA00022853"/>
    </source>
</evidence>
<dbReference type="InParanoid" id="A0A1D2VAZ9"/>
<evidence type="ECO:0000313" key="24">
    <source>
        <dbReference type="Proteomes" id="UP000095038"/>
    </source>
</evidence>
<protein>
    <recommendedName>
        <fullName evidence="6">JmjC domain-containing histone demethylation protein 1</fullName>
        <ecNumber evidence="5">1.14.11.27</ecNumber>
    </recommendedName>
    <alternativeName>
        <fullName evidence="17">[Histone-H3]-lysine-36 demethylase 1</fullName>
    </alternativeName>
</protein>
<proteinExistence type="inferred from homology"/>
<evidence type="ECO:0000256" key="11">
    <source>
        <dbReference type="ARBA" id="ARBA00022964"/>
    </source>
</evidence>
<dbReference type="InterPro" id="IPR001965">
    <property type="entry name" value="Znf_PHD"/>
</dbReference>
<dbReference type="OrthoDB" id="5876800at2759"/>
<dbReference type="PROSITE" id="PS01359">
    <property type="entry name" value="ZF_PHD_1"/>
    <property type="match status" value="1"/>
</dbReference>
<evidence type="ECO:0000256" key="17">
    <source>
        <dbReference type="ARBA" id="ARBA00031083"/>
    </source>
</evidence>
<evidence type="ECO:0000256" key="19">
    <source>
        <dbReference type="PROSITE-ProRule" id="PRU00146"/>
    </source>
</evidence>
<feature type="domain" description="JmjC" evidence="22">
    <location>
        <begin position="251"/>
        <end position="438"/>
    </location>
</feature>